<name>A0A5D3B1Z7_9TREE</name>
<feature type="compositionally biased region" description="Low complexity" evidence="1">
    <location>
        <begin position="54"/>
        <end position="67"/>
    </location>
</feature>
<dbReference type="Gene3D" id="3.60.15.10">
    <property type="entry name" value="Ribonuclease Z/Hydroxyacylglutathione hydrolase-like"/>
    <property type="match status" value="1"/>
</dbReference>
<protein>
    <recommendedName>
        <fullName evidence="3">Metallo-beta-lactamase domain-containing protein</fullName>
    </recommendedName>
</protein>
<feature type="transmembrane region" description="Helical" evidence="2">
    <location>
        <begin position="526"/>
        <end position="542"/>
    </location>
</feature>
<feature type="transmembrane region" description="Helical" evidence="2">
    <location>
        <begin position="548"/>
        <end position="566"/>
    </location>
</feature>
<feature type="transmembrane region" description="Helical" evidence="2">
    <location>
        <begin position="573"/>
        <end position="591"/>
    </location>
</feature>
<dbReference type="Proteomes" id="UP000322245">
    <property type="component" value="Unassembled WGS sequence"/>
</dbReference>
<reference evidence="4 5" key="1">
    <citation type="submission" date="2017-05" db="EMBL/GenBank/DDBJ databases">
        <title>The Genome Sequence of Tsuchiyaea wingfieldii DSM 27421.</title>
        <authorList>
            <person name="Cuomo C."/>
            <person name="Passer A."/>
            <person name="Billmyre B."/>
            <person name="Heitman J."/>
        </authorList>
    </citation>
    <scope>NUCLEOTIDE SEQUENCE [LARGE SCALE GENOMIC DNA]</scope>
    <source>
        <strain evidence="4 5">DSM 27421</strain>
    </source>
</reference>
<dbReference type="CDD" id="cd16279">
    <property type="entry name" value="metallo-hydrolase-like_MBL-fold"/>
    <property type="match status" value="1"/>
</dbReference>
<dbReference type="InterPro" id="IPR049500">
    <property type="entry name" value="Peptidase_M50B-like"/>
</dbReference>
<dbReference type="AlphaFoldDB" id="A0A5D3B1Z7"/>
<proteinExistence type="predicted"/>
<feature type="transmembrane region" description="Helical" evidence="2">
    <location>
        <begin position="620"/>
        <end position="642"/>
    </location>
</feature>
<dbReference type="PANTHER" id="PTHR42663:SF6">
    <property type="entry name" value="HYDROLASE C777.06C-RELATED"/>
    <property type="match status" value="1"/>
</dbReference>
<dbReference type="Pfam" id="PF12706">
    <property type="entry name" value="Lactamase_B_2"/>
    <property type="match status" value="1"/>
</dbReference>
<evidence type="ECO:0000259" key="3">
    <source>
        <dbReference type="SMART" id="SM00849"/>
    </source>
</evidence>
<dbReference type="InterPro" id="IPR036866">
    <property type="entry name" value="RibonucZ/Hydroxyglut_hydro"/>
</dbReference>
<accession>A0A5D3B1Z7</accession>
<dbReference type="SUPFAM" id="SSF56281">
    <property type="entry name" value="Metallo-hydrolase/oxidoreductase"/>
    <property type="match status" value="1"/>
</dbReference>
<keyword evidence="2" id="KW-0472">Membrane</keyword>
<evidence type="ECO:0000313" key="5">
    <source>
        <dbReference type="Proteomes" id="UP000322245"/>
    </source>
</evidence>
<feature type="domain" description="Metallo-beta-lactamase" evidence="3">
    <location>
        <begin position="105"/>
        <end position="280"/>
    </location>
</feature>
<evidence type="ECO:0000256" key="1">
    <source>
        <dbReference type="SAM" id="MobiDB-lite"/>
    </source>
</evidence>
<feature type="region of interest" description="Disordered" evidence="1">
    <location>
        <begin position="297"/>
        <end position="344"/>
    </location>
</feature>
<keyword evidence="2" id="KW-1133">Transmembrane helix</keyword>
<dbReference type="SMART" id="SM00849">
    <property type="entry name" value="Lactamase_B"/>
    <property type="match status" value="1"/>
</dbReference>
<sequence>MAQEQGQNPLQVLFMGTGTSSGLPLTPCLTLSAPYPRKWSDLVPILQDRPAPQSTSTASITSSSANSVFPGSYDPEGPWPKNIPCACCRSSVDPDVPEGWKNKRGNTSVVLRKKNAEGVWKNVLVDVGKTFREQAMRMFPKWGVKTVDAVLLTHGHADAYFGLDDLREWCERQGKAIPVYLNRETFGKVEEAFPYMVDKTKVSGGGDVPKLIWKIIEDEGEFEVEGIDVKVLPVHHGIYFNSVLPPTNTETAHDPPVKSEPLPLICLAFEFDESVIYMSDVSNIPEGTWKRMLEHPRSAKRHTLLPTPAETPNGGVTPRGAPPKSQSLSDLTNLSISPRGPSHLAAKDQHALPVLIIDALWPTRPHASHFSLAQALAASLRLKAANTYVIGSTHPTSHFMWEEVCRSLQDPDGRDYEVREHPDMAQAEWIVRRVWDRVFGEGGDAEGLGERWREEGGRVRPGYDGLVLEVLTCATVEKITLDPQEGGSTRMRGGIPAITLPAGYLGSSFMGACLVACGFDTNASKVACLILAFIWILTLWWAKSSWVAWATIALMVGLVLVCWLVADSVALRFLILFIGTMSCFYAIWDIIDDTLARKVNTSDASEFAKMIGCCGSRFWGAYWLLVACCFFAAGVLVGIAAFKDDWDTQASKARNFLGGTP</sequence>
<dbReference type="EMBL" id="NIDF01000010">
    <property type="protein sequence ID" value="TYJ57715.1"/>
    <property type="molecule type" value="Genomic_DNA"/>
</dbReference>
<dbReference type="InterPro" id="IPR001279">
    <property type="entry name" value="Metallo-B-lactamas"/>
</dbReference>
<organism evidence="4 5">
    <name type="scientific">Cryptococcus floricola</name>
    <dbReference type="NCBI Taxonomy" id="2591691"/>
    <lineage>
        <taxon>Eukaryota</taxon>
        <taxon>Fungi</taxon>
        <taxon>Dikarya</taxon>
        <taxon>Basidiomycota</taxon>
        <taxon>Agaricomycotina</taxon>
        <taxon>Tremellomycetes</taxon>
        <taxon>Tremellales</taxon>
        <taxon>Cryptococcaceae</taxon>
        <taxon>Cryptococcus</taxon>
    </lineage>
</organism>
<dbReference type="PANTHER" id="PTHR42663">
    <property type="entry name" value="HYDROLASE C777.06C-RELATED-RELATED"/>
    <property type="match status" value="1"/>
</dbReference>
<feature type="compositionally biased region" description="Polar residues" evidence="1">
    <location>
        <begin position="324"/>
        <end position="336"/>
    </location>
</feature>
<evidence type="ECO:0000313" key="4">
    <source>
        <dbReference type="EMBL" id="TYJ57715.1"/>
    </source>
</evidence>
<gene>
    <name evidence="4" type="ORF">B9479_001569</name>
</gene>
<keyword evidence="5" id="KW-1185">Reference proteome</keyword>
<comment type="caution">
    <text evidence="4">The sequence shown here is derived from an EMBL/GenBank/DDBJ whole genome shotgun (WGS) entry which is preliminary data.</text>
</comment>
<keyword evidence="2" id="KW-0812">Transmembrane</keyword>
<feature type="transmembrane region" description="Helical" evidence="2">
    <location>
        <begin position="498"/>
        <end position="519"/>
    </location>
</feature>
<evidence type="ECO:0000256" key="2">
    <source>
        <dbReference type="SAM" id="Phobius"/>
    </source>
</evidence>
<feature type="region of interest" description="Disordered" evidence="1">
    <location>
        <begin position="48"/>
        <end position="67"/>
    </location>
</feature>
<dbReference type="Pfam" id="PF13398">
    <property type="entry name" value="Peptidase_M50B"/>
    <property type="match status" value="1"/>
</dbReference>